<gene>
    <name evidence="1" type="ORF">APAC_2320</name>
</gene>
<reference evidence="1" key="1">
    <citation type="submission" date="2019-09" db="EMBL/GenBank/DDBJ databases">
        <title>Complete genome sequencing of four Arcobacter species reveals a diverse suite of mobile elements.</title>
        <authorList>
            <person name="Miller W.G."/>
            <person name="Yee E."/>
            <person name="Bono J.L."/>
        </authorList>
    </citation>
    <scope>NUCLEOTIDE SEQUENCE [LARGE SCALE GENOMIC DNA]</scope>
    <source>
        <strain evidence="1">LMG 26638</strain>
    </source>
</reference>
<name>A0A5C2H8U2_9BACT</name>
<organism evidence="1 2">
    <name type="scientific">Malaciobacter pacificus</name>
    <dbReference type="NCBI Taxonomy" id="1080223"/>
    <lineage>
        <taxon>Bacteria</taxon>
        <taxon>Pseudomonadati</taxon>
        <taxon>Campylobacterota</taxon>
        <taxon>Epsilonproteobacteria</taxon>
        <taxon>Campylobacterales</taxon>
        <taxon>Arcobacteraceae</taxon>
        <taxon>Malaciobacter</taxon>
    </lineage>
</organism>
<dbReference type="Proteomes" id="UP000322726">
    <property type="component" value="Chromosome"/>
</dbReference>
<protein>
    <submittedName>
        <fullName evidence="1">Uncharacterized protein</fullName>
    </submittedName>
</protein>
<evidence type="ECO:0000313" key="2">
    <source>
        <dbReference type="Proteomes" id="UP000322726"/>
    </source>
</evidence>
<keyword evidence="2" id="KW-1185">Reference proteome</keyword>
<accession>A0A5C2H8U2</accession>
<sequence length="142" mass="16439">MIVAVKRNKKQKFFKYASVAFVLAMFFGYYQYMSAEFEQKQKIELEEKKAMQIQQEQEATMKKNFEKALLSEIEKAVDLIGQAYVKHVKIIENKLVIVCEPNTNLEALMVRYGTMALTKKTLNEIIIAIDINYVVESKLNAS</sequence>
<dbReference type="RefSeq" id="WP_130234275.1">
    <property type="nucleotide sequence ID" value="NZ_BMEF01000009.1"/>
</dbReference>
<dbReference type="EMBL" id="CP035928">
    <property type="protein sequence ID" value="QEP35380.1"/>
    <property type="molecule type" value="Genomic_DNA"/>
</dbReference>
<dbReference type="KEGG" id="apai:APAC_2320"/>
<dbReference type="AlphaFoldDB" id="A0A5C2H8U2"/>
<reference evidence="1" key="2">
    <citation type="submission" date="2019-09" db="EMBL/GenBank/DDBJ databases">
        <title>Taxonomic note: a critical rebuttal of the proposed division of the genus Arcobacter into six genera, emended descriptions of Arcobacter anaerophilus and the genus Arcobacter, and an assessment of genus-level boundaries for Epsilonproteobacteria using in silico genomic comparator tools.</title>
        <authorList>
            <person name="On S.L.W."/>
            <person name="Miller W.G."/>
            <person name="Biggs P."/>
            <person name="Cornelius A."/>
            <person name="Vandamme P."/>
        </authorList>
    </citation>
    <scope>NUCLEOTIDE SEQUENCE [LARGE SCALE GENOMIC DNA]</scope>
    <source>
        <strain evidence="1">LMG 26638</strain>
    </source>
</reference>
<proteinExistence type="predicted"/>
<dbReference type="OrthoDB" id="5348848at2"/>
<evidence type="ECO:0000313" key="1">
    <source>
        <dbReference type="EMBL" id="QEP35380.1"/>
    </source>
</evidence>